<dbReference type="EMBL" id="UYJE01003465">
    <property type="protein sequence ID" value="VDI19588.1"/>
    <property type="molecule type" value="Genomic_DNA"/>
</dbReference>
<feature type="region of interest" description="Disordered" evidence="1">
    <location>
        <begin position="153"/>
        <end position="239"/>
    </location>
</feature>
<feature type="compositionally biased region" description="Basic and acidic residues" evidence="1">
    <location>
        <begin position="188"/>
        <end position="199"/>
    </location>
</feature>
<evidence type="ECO:0000256" key="1">
    <source>
        <dbReference type="SAM" id="MobiDB-lite"/>
    </source>
</evidence>
<gene>
    <name evidence="2" type="ORF">MGAL_10B018314</name>
</gene>
<sequence length="239" mass="27338">MIRRHFSIFAMTLSSTSENGEHSNAACVREELNPNLSSSDTSNTSSEPYVIWTDYDDPTTTEFMLQPGIHVPSSMKDTPNFNNIMGMGNMQFLQQHQDTSSHFTFDNDDVKLSDENEEESEPDQTRISPMHDSTSWPKFARPTLDEVLRLDNNDDKLNDENGNEEGSNPNQTGNIPMPDSTRWQTFDRPTRDEVLRLDNNDDELIDENEEESNTNQEFDSPDHMYLPPFPDNVSFQSSS</sequence>
<evidence type="ECO:0000313" key="2">
    <source>
        <dbReference type="EMBL" id="VDI19588.1"/>
    </source>
</evidence>
<reference evidence="2" key="1">
    <citation type="submission" date="2018-11" db="EMBL/GenBank/DDBJ databases">
        <authorList>
            <person name="Alioto T."/>
            <person name="Alioto T."/>
        </authorList>
    </citation>
    <scope>NUCLEOTIDE SEQUENCE</scope>
</reference>
<feature type="region of interest" description="Disordered" evidence="1">
    <location>
        <begin position="97"/>
        <end position="141"/>
    </location>
</feature>
<accession>A0A8B6DJJ7</accession>
<feature type="compositionally biased region" description="Polar residues" evidence="1">
    <location>
        <begin position="125"/>
        <end position="136"/>
    </location>
</feature>
<dbReference type="Proteomes" id="UP000596742">
    <property type="component" value="Unassembled WGS sequence"/>
</dbReference>
<feature type="compositionally biased region" description="Acidic residues" evidence="1">
    <location>
        <begin position="200"/>
        <end position="212"/>
    </location>
</feature>
<proteinExistence type="predicted"/>
<organism evidence="2 3">
    <name type="scientific">Mytilus galloprovincialis</name>
    <name type="common">Mediterranean mussel</name>
    <dbReference type="NCBI Taxonomy" id="29158"/>
    <lineage>
        <taxon>Eukaryota</taxon>
        <taxon>Metazoa</taxon>
        <taxon>Spiralia</taxon>
        <taxon>Lophotrochozoa</taxon>
        <taxon>Mollusca</taxon>
        <taxon>Bivalvia</taxon>
        <taxon>Autobranchia</taxon>
        <taxon>Pteriomorphia</taxon>
        <taxon>Mytilida</taxon>
        <taxon>Mytiloidea</taxon>
        <taxon>Mytilidae</taxon>
        <taxon>Mytilinae</taxon>
        <taxon>Mytilus</taxon>
    </lineage>
</organism>
<keyword evidence="3" id="KW-1185">Reference proteome</keyword>
<feature type="non-terminal residue" evidence="2">
    <location>
        <position position="1"/>
    </location>
</feature>
<dbReference type="AlphaFoldDB" id="A0A8B6DJJ7"/>
<evidence type="ECO:0000313" key="3">
    <source>
        <dbReference type="Proteomes" id="UP000596742"/>
    </source>
</evidence>
<name>A0A8B6DJJ7_MYTGA</name>
<comment type="caution">
    <text evidence="2">The sequence shown here is derived from an EMBL/GenBank/DDBJ whole genome shotgun (WGS) entry which is preliminary data.</text>
</comment>
<protein>
    <submittedName>
        <fullName evidence="2">Uncharacterized protein</fullName>
    </submittedName>
</protein>